<comment type="subcellular location">
    <subcellularLocation>
        <location evidence="1">Cell membrane</location>
        <topology evidence="1">Multi-pass membrane protein</topology>
    </subcellularLocation>
</comment>
<evidence type="ECO:0000313" key="9">
    <source>
        <dbReference type="Proteomes" id="UP000189703"/>
    </source>
</evidence>
<proteinExistence type="predicted"/>
<feature type="transmembrane region" description="Helical" evidence="8">
    <location>
        <begin position="661"/>
        <end position="687"/>
    </location>
</feature>
<dbReference type="PANTHER" id="PTHR43486">
    <property type="entry name" value="LIPID II FLIPPASE MURJ-RELATED"/>
    <property type="match status" value="1"/>
</dbReference>
<evidence type="ECO:0000256" key="8">
    <source>
        <dbReference type="SAM" id="Phobius"/>
    </source>
</evidence>
<dbReference type="GeneID" id="104591501"/>
<dbReference type="InterPro" id="IPR004268">
    <property type="entry name" value="MurJ"/>
</dbReference>
<feature type="transmembrane region" description="Helical" evidence="8">
    <location>
        <begin position="454"/>
        <end position="474"/>
    </location>
</feature>
<dbReference type="PANTHER" id="PTHR43486:SF1">
    <property type="entry name" value="LIPID II FLIPPASE MURJ-RELATED"/>
    <property type="match status" value="1"/>
</dbReference>
<dbReference type="GO" id="GO:0008360">
    <property type="term" value="P:regulation of cell shape"/>
    <property type="evidence" value="ECO:0007669"/>
    <property type="project" value="UniProtKB-KW"/>
</dbReference>
<organism evidence="9 10">
    <name type="scientific">Nelumbo nucifera</name>
    <name type="common">Sacred lotus</name>
    <dbReference type="NCBI Taxonomy" id="4432"/>
    <lineage>
        <taxon>Eukaryota</taxon>
        <taxon>Viridiplantae</taxon>
        <taxon>Streptophyta</taxon>
        <taxon>Embryophyta</taxon>
        <taxon>Tracheophyta</taxon>
        <taxon>Spermatophyta</taxon>
        <taxon>Magnoliopsida</taxon>
        <taxon>Proteales</taxon>
        <taxon>Nelumbonaceae</taxon>
        <taxon>Nelumbo</taxon>
    </lineage>
</organism>
<evidence type="ECO:0000256" key="5">
    <source>
        <dbReference type="ARBA" id="ARBA00022984"/>
    </source>
</evidence>
<name>A0A1U8Q0E1_NELNU</name>
<evidence type="ECO:0000256" key="3">
    <source>
        <dbReference type="ARBA" id="ARBA00022692"/>
    </source>
</evidence>
<accession>A0A1U8Q0E1</accession>
<feature type="transmembrane region" description="Helical" evidence="8">
    <location>
        <begin position="620"/>
        <end position="641"/>
    </location>
</feature>
<feature type="transmembrane region" description="Helical" evidence="8">
    <location>
        <begin position="321"/>
        <end position="344"/>
    </location>
</feature>
<keyword evidence="2" id="KW-1003">Cell membrane</keyword>
<evidence type="ECO:0000256" key="7">
    <source>
        <dbReference type="ARBA" id="ARBA00023136"/>
    </source>
</evidence>
<dbReference type="OMA" id="INFWYLL"/>
<evidence type="ECO:0000256" key="1">
    <source>
        <dbReference type="ARBA" id="ARBA00004651"/>
    </source>
</evidence>
<feature type="transmembrane region" description="Helical" evidence="8">
    <location>
        <begin position="216"/>
        <end position="233"/>
    </location>
</feature>
<keyword evidence="5" id="KW-0573">Peptidoglycan synthesis</keyword>
<feature type="transmembrane region" description="Helical" evidence="8">
    <location>
        <begin position="356"/>
        <end position="382"/>
    </location>
</feature>
<dbReference type="Pfam" id="PF03023">
    <property type="entry name" value="MurJ"/>
    <property type="match status" value="1"/>
</dbReference>
<evidence type="ECO:0000313" key="10">
    <source>
        <dbReference type="RefSeq" id="XP_019052264.1"/>
    </source>
</evidence>
<dbReference type="OrthoDB" id="2018828at2759"/>
<dbReference type="AlphaFoldDB" id="A0A1U8Q0E1"/>
<keyword evidence="6 8" id="KW-1133">Transmembrane helix</keyword>
<dbReference type="Proteomes" id="UP000189703">
    <property type="component" value="Unplaced"/>
</dbReference>
<keyword evidence="9" id="KW-1185">Reference proteome</keyword>
<reference evidence="10" key="1">
    <citation type="submission" date="2025-08" db="UniProtKB">
        <authorList>
            <consortium name="RefSeq"/>
        </authorList>
    </citation>
    <scope>IDENTIFICATION</scope>
</reference>
<keyword evidence="4" id="KW-0133">Cell shape</keyword>
<sequence length="702" mass="76070">MIGEDSFLPGLTCSYSQSGNRKKMKSLKLDAFAGIRYSSDSSTRRIWLPVHKTRSLQGNPFLSLSPLSVGSANYSPTAFPYRMVYRSKPSFEIVCFNQLSSMSSDDDDLHPQKDYDSIASDNPCSMPTSCHQVAAARFLQNAAWVGVATIVSKILGLLREVILAAVFGVGPVATAFKHASVLPIFSVSLIGGVNGPLHIAMSTTLSKLSKESGKRLVQTTYFVMLMVCFESLLPKSTHFLLLPHFTSRLSVFVQIGCILGALIFISAELIVYATAPGLWVAAECQITREIAIRQLKLMIPCIVFAGPIGLGYGCLSAEGDNFIPCMSPALSSISIILSCIMYVCMKRSNAYCLDDVVFGGVVVACGASVGAFLQWLIQVIMYEKMGYDFVAISFSNVLKDEVLHEFFMLMLPAILSSSLAQIASFTDLYFASFIPGAAAGLSYAHLLAMAPLGILSSIVILPLLPTFSRLAKCLSWSYLMDDLKRAVLICMIIVLPIASIMIALAEPVTSVLFQRFKSDSSASAMVAPLLLCYSIGLPFCIIRELLVAVFYALGDGEQPFLISVSAIILNGFLDWLFVSRFHLGAQGLALSTSFVTTLSTLVLLQCLLKKLPGLNDSKELVSPLLLLLPCCIVAGSLSSVAHKVLWNFLSSISILRFCRVSAILCISLSALVGMFGFFIPLVILNCVGSKLVKDLSRTLLNR</sequence>
<dbReference type="STRING" id="4432.A0A1U8Q0E1"/>
<feature type="transmembrane region" description="Helical" evidence="8">
    <location>
        <begin position="560"/>
        <end position="578"/>
    </location>
</feature>
<dbReference type="GO" id="GO:0005886">
    <property type="term" value="C:plasma membrane"/>
    <property type="evidence" value="ECO:0007669"/>
    <property type="project" value="UniProtKB-SubCell"/>
</dbReference>
<feature type="transmembrane region" description="Helical" evidence="8">
    <location>
        <begin position="486"/>
        <end position="505"/>
    </location>
</feature>
<dbReference type="RefSeq" id="XP_019052264.1">
    <property type="nucleotide sequence ID" value="XM_019196719.1"/>
</dbReference>
<evidence type="ECO:0000256" key="2">
    <source>
        <dbReference type="ARBA" id="ARBA00022475"/>
    </source>
</evidence>
<keyword evidence="3 8" id="KW-0812">Transmembrane</keyword>
<protein>
    <submittedName>
        <fullName evidence="10">Uncharacterized protein LOC104591501 isoform X1</fullName>
    </submittedName>
</protein>
<evidence type="ECO:0000256" key="4">
    <source>
        <dbReference type="ARBA" id="ARBA00022960"/>
    </source>
</evidence>
<gene>
    <name evidence="10" type="primary">LOC104591501</name>
</gene>
<feature type="transmembrane region" description="Helical" evidence="8">
    <location>
        <begin position="525"/>
        <end position="553"/>
    </location>
</feature>
<dbReference type="PRINTS" id="PR01806">
    <property type="entry name" value="VIRFACTRMVIN"/>
</dbReference>
<feature type="transmembrane region" description="Helical" evidence="8">
    <location>
        <begin position="295"/>
        <end position="315"/>
    </location>
</feature>
<keyword evidence="7 8" id="KW-0472">Membrane</keyword>
<feature type="transmembrane region" description="Helical" evidence="8">
    <location>
        <begin position="253"/>
        <end position="275"/>
    </location>
</feature>
<evidence type="ECO:0000256" key="6">
    <source>
        <dbReference type="ARBA" id="ARBA00022989"/>
    </source>
</evidence>
<feature type="transmembrane region" description="Helical" evidence="8">
    <location>
        <begin position="182"/>
        <end position="204"/>
    </location>
</feature>
<dbReference type="InParanoid" id="A0A1U8Q0E1"/>
<feature type="transmembrane region" description="Helical" evidence="8">
    <location>
        <begin position="584"/>
        <end position="608"/>
    </location>
</feature>